<comment type="caution">
    <text evidence="1">The sequence shown here is derived from an EMBL/GenBank/DDBJ whole genome shotgun (WGS) entry which is preliminary data.</text>
</comment>
<dbReference type="InterPro" id="IPR043047">
    <property type="entry name" value="Hri1_N_sf"/>
</dbReference>
<proteinExistence type="predicted"/>
<dbReference type="InterPro" id="IPR031818">
    <property type="entry name" value="Hri1"/>
</dbReference>
<evidence type="ECO:0000313" key="1">
    <source>
        <dbReference type="EMBL" id="KAK1920758.1"/>
    </source>
</evidence>
<dbReference type="AlphaFoldDB" id="A0AAD9FN02"/>
<reference evidence="1" key="1">
    <citation type="submission" date="2023-02" db="EMBL/GenBank/DDBJ databases">
        <title>Identification and recombinant expression of a fungal hydrolase from Papiliotrema laurentii that hydrolyzes apple cutin and clears colloidal polyester polyurethane.</title>
        <authorList>
            <consortium name="DOE Joint Genome Institute"/>
            <person name="Roman V.A."/>
            <person name="Bojanowski C."/>
            <person name="Crable B.R."/>
            <person name="Wagner D.N."/>
            <person name="Hung C.S."/>
            <person name="Nadeau L.J."/>
            <person name="Schratz L."/>
            <person name="Haridas S."/>
            <person name="Pangilinan J."/>
            <person name="Lipzen A."/>
            <person name="Na H."/>
            <person name="Yan M."/>
            <person name="Ng V."/>
            <person name="Grigoriev I.V."/>
            <person name="Spatafora J.W."/>
            <person name="Barlow D."/>
            <person name="Biffinger J."/>
            <person name="Kelley-Loughnane N."/>
            <person name="Varaljay V.A."/>
            <person name="Crookes-Goodson W.J."/>
        </authorList>
    </citation>
    <scope>NUCLEOTIDE SEQUENCE</scope>
    <source>
        <strain evidence="1">5307AH</strain>
    </source>
</reference>
<name>A0AAD9FN02_PAPLA</name>
<dbReference type="Pfam" id="PF16815">
    <property type="entry name" value="HRI1"/>
    <property type="match status" value="1"/>
</dbReference>
<organism evidence="1 2">
    <name type="scientific">Papiliotrema laurentii</name>
    <name type="common">Cryptococcus laurentii</name>
    <dbReference type="NCBI Taxonomy" id="5418"/>
    <lineage>
        <taxon>Eukaryota</taxon>
        <taxon>Fungi</taxon>
        <taxon>Dikarya</taxon>
        <taxon>Basidiomycota</taxon>
        <taxon>Agaricomycotina</taxon>
        <taxon>Tremellomycetes</taxon>
        <taxon>Tremellales</taxon>
        <taxon>Rhynchogastremaceae</taxon>
        <taxon>Papiliotrema</taxon>
    </lineage>
</organism>
<dbReference type="Gene3D" id="2.40.128.320">
    <property type="entry name" value="Protein HRI1, N-terminal domain"/>
    <property type="match status" value="1"/>
</dbReference>
<evidence type="ECO:0000313" key="2">
    <source>
        <dbReference type="Proteomes" id="UP001182556"/>
    </source>
</evidence>
<dbReference type="Proteomes" id="UP001182556">
    <property type="component" value="Unassembled WGS sequence"/>
</dbReference>
<dbReference type="EMBL" id="JAODAN010000012">
    <property type="protein sequence ID" value="KAK1920758.1"/>
    <property type="molecule type" value="Genomic_DNA"/>
</dbReference>
<gene>
    <name evidence="1" type="ORF">DB88DRAFT_500950</name>
</gene>
<keyword evidence="2" id="KW-1185">Reference proteome</keyword>
<sequence>MHSMAAVRAAKRVGISWLDQPAFEDTDTLVFTVNGWSLDLRVFTTGPDAGNIDWATAARVTETGNSTTGNPELKWDHLIDSRPPSDLPDQGVFQSLPNGDVTETGVMFNPKTGRNEHYVETWRRYPTQPGEQYCILERIDHDKGGSAYLGKVGPRTLGLALDDDGVFEAYREQVQDGQVKRVFESTPGPSLPSLPETLPEDYVDGAEVELGGCRWAVCTAGRVG</sequence>
<protein>
    <submittedName>
        <fullName evidence="1">Uncharacterized protein</fullName>
    </submittedName>
</protein>
<accession>A0AAD9FN02</accession>